<accession>A0A239GAX8</accession>
<feature type="domain" description="Peptidase S26" evidence="9">
    <location>
        <begin position="29"/>
        <end position="187"/>
    </location>
</feature>
<feature type="active site" evidence="6">
    <location>
        <position position="58"/>
    </location>
</feature>
<dbReference type="Proteomes" id="UP000198282">
    <property type="component" value="Unassembled WGS sequence"/>
</dbReference>
<dbReference type="PROSITE" id="PS00761">
    <property type="entry name" value="SPASE_I_3"/>
    <property type="match status" value="1"/>
</dbReference>
<dbReference type="InterPro" id="IPR019758">
    <property type="entry name" value="Pept_S26A_signal_pept_1_CS"/>
</dbReference>
<keyword evidence="5 7" id="KW-0378">Hydrolase</keyword>
<evidence type="ECO:0000256" key="5">
    <source>
        <dbReference type="ARBA" id="ARBA00022801"/>
    </source>
</evidence>
<dbReference type="OrthoDB" id="9815782at2"/>
<protein>
    <recommendedName>
        <fullName evidence="4 7">Signal peptidase I</fullName>
        <ecNumber evidence="4 7">3.4.21.89</ecNumber>
    </recommendedName>
</protein>
<dbReference type="Gene3D" id="2.10.109.10">
    <property type="entry name" value="Umud Fragment, subunit A"/>
    <property type="match status" value="1"/>
</dbReference>
<dbReference type="SUPFAM" id="SSF51306">
    <property type="entry name" value="LexA/Signal peptidase"/>
    <property type="match status" value="1"/>
</dbReference>
<comment type="catalytic activity">
    <reaction evidence="1 7">
        <text>Cleavage of hydrophobic, N-terminal signal or leader sequences from secreted and periplasmic proteins.</text>
        <dbReference type="EC" id="3.4.21.89"/>
    </reaction>
</comment>
<dbReference type="InterPro" id="IPR000223">
    <property type="entry name" value="Pept_S26A_signal_pept_1"/>
</dbReference>
<comment type="subcellular location">
    <subcellularLocation>
        <location evidence="2">Cell membrane</location>
        <topology evidence="2">Single-pass type II membrane protein</topology>
    </subcellularLocation>
    <subcellularLocation>
        <location evidence="7">Membrane</location>
        <topology evidence="7">Single-pass type II membrane protein</topology>
    </subcellularLocation>
</comment>
<evidence type="ECO:0000256" key="7">
    <source>
        <dbReference type="RuleBase" id="RU362042"/>
    </source>
</evidence>
<dbReference type="PANTHER" id="PTHR43390:SF1">
    <property type="entry name" value="CHLOROPLAST PROCESSING PEPTIDASE"/>
    <property type="match status" value="1"/>
</dbReference>
<dbReference type="EMBL" id="FZOD01000013">
    <property type="protein sequence ID" value="SNS66231.1"/>
    <property type="molecule type" value="Genomic_DNA"/>
</dbReference>
<evidence type="ECO:0000256" key="6">
    <source>
        <dbReference type="PIRSR" id="PIRSR600223-1"/>
    </source>
</evidence>
<dbReference type="GO" id="GO:0004252">
    <property type="term" value="F:serine-type endopeptidase activity"/>
    <property type="evidence" value="ECO:0007669"/>
    <property type="project" value="InterPro"/>
</dbReference>
<evidence type="ECO:0000256" key="1">
    <source>
        <dbReference type="ARBA" id="ARBA00000677"/>
    </source>
</evidence>
<dbReference type="AlphaFoldDB" id="A0A239GAX8"/>
<gene>
    <name evidence="10" type="ORF">SAMN05216276_1013106</name>
</gene>
<name>A0A239GAX8_9ACTN</name>
<evidence type="ECO:0000259" key="9">
    <source>
        <dbReference type="Pfam" id="PF10502"/>
    </source>
</evidence>
<dbReference type="GO" id="GO:0006465">
    <property type="term" value="P:signal peptide processing"/>
    <property type="evidence" value="ECO:0007669"/>
    <property type="project" value="InterPro"/>
</dbReference>
<evidence type="ECO:0000256" key="8">
    <source>
        <dbReference type="SAM" id="MobiDB-lite"/>
    </source>
</evidence>
<dbReference type="RefSeq" id="WP_089208051.1">
    <property type="nucleotide sequence ID" value="NZ_FZOD01000013.1"/>
</dbReference>
<feature type="active site" evidence="6">
    <location>
        <position position="96"/>
    </location>
</feature>
<reference evidence="10 11" key="1">
    <citation type="submission" date="2017-06" db="EMBL/GenBank/DDBJ databases">
        <authorList>
            <person name="Kim H.J."/>
            <person name="Triplett B.A."/>
        </authorList>
    </citation>
    <scope>NUCLEOTIDE SEQUENCE [LARGE SCALE GENOMIC DNA]</scope>
    <source>
        <strain evidence="10 11">CGMCC 4.2132</strain>
    </source>
</reference>
<evidence type="ECO:0000256" key="2">
    <source>
        <dbReference type="ARBA" id="ARBA00004401"/>
    </source>
</evidence>
<sequence length="209" mass="23207">MTVDPEAKKENEPEKGKRKKSSGKGGLRESLFLLVCGVVVALLLQAFVFQSFWIPSESMENTLVEHDRVIVNKLHGASERGDIVVFKGWGNEDTIKRVIAIGGDTVKCCDAQKRITVNGVPIDEGDYLYSMDFPSGDPFEKVVPQGRLWVMGDHRSASADSRDHEVHEGDGTISEDDVVGRAFAIYWPFSRATILSTPETFTKSFTKVR</sequence>
<keyword evidence="11" id="KW-1185">Reference proteome</keyword>
<dbReference type="NCBIfam" id="TIGR02227">
    <property type="entry name" value="sigpep_I_bact"/>
    <property type="match status" value="1"/>
</dbReference>
<comment type="similarity">
    <text evidence="3 7">Belongs to the peptidase S26 family.</text>
</comment>
<feature type="transmembrane region" description="Helical" evidence="7">
    <location>
        <begin position="31"/>
        <end position="53"/>
    </location>
</feature>
<dbReference type="GO" id="GO:0005886">
    <property type="term" value="C:plasma membrane"/>
    <property type="evidence" value="ECO:0007669"/>
    <property type="project" value="UniProtKB-SubCell"/>
</dbReference>
<keyword evidence="7" id="KW-0812">Transmembrane</keyword>
<dbReference type="GO" id="GO:0009003">
    <property type="term" value="F:signal peptidase activity"/>
    <property type="evidence" value="ECO:0007669"/>
    <property type="project" value="UniProtKB-EC"/>
</dbReference>
<evidence type="ECO:0000313" key="10">
    <source>
        <dbReference type="EMBL" id="SNS66231.1"/>
    </source>
</evidence>
<dbReference type="Pfam" id="PF10502">
    <property type="entry name" value="Peptidase_S26"/>
    <property type="match status" value="1"/>
</dbReference>
<evidence type="ECO:0000313" key="11">
    <source>
        <dbReference type="Proteomes" id="UP000198282"/>
    </source>
</evidence>
<dbReference type="EC" id="3.4.21.89" evidence="4 7"/>
<keyword evidence="7" id="KW-0645">Protease</keyword>
<keyword evidence="7" id="KW-1133">Transmembrane helix</keyword>
<evidence type="ECO:0000256" key="3">
    <source>
        <dbReference type="ARBA" id="ARBA00009370"/>
    </source>
</evidence>
<proteinExistence type="inferred from homology"/>
<dbReference type="PANTHER" id="PTHR43390">
    <property type="entry name" value="SIGNAL PEPTIDASE I"/>
    <property type="match status" value="1"/>
</dbReference>
<keyword evidence="7" id="KW-0472">Membrane</keyword>
<organism evidence="10 11">
    <name type="scientific">Streptosporangium subroseum</name>
    <dbReference type="NCBI Taxonomy" id="106412"/>
    <lineage>
        <taxon>Bacteria</taxon>
        <taxon>Bacillati</taxon>
        <taxon>Actinomycetota</taxon>
        <taxon>Actinomycetes</taxon>
        <taxon>Streptosporangiales</taxon>
        <taxon>Streptosporangiaceae</taxon>
        <taxon>Streptosporangium</taxon>
    </lineage>
</organism>
<dbReference type="InterPro" id="IPR036286">
    <property type="entry name" value="LexA/Signal_pep-like_sf"/>
</dbReference>
<feature type="region of interest" description="Disordered" evidence="8">
    <location>
        <begin position="1"/>
        <end position="24"/>
    </location>
</feature>
<dbReference type="PRINTS" id="PR00727">
    <property type="entry name" value="LEADERPTASE"/>
</dbReference>
<dbReference type="CDD" id="cd06530">
    <property type="entry name" value="S26_SPase_I"/>
    <property type="match status" value="1"/>
</dbReference>
<dbReference type="InterPro" id="IPR019533">
    <property type="entry name" value="Peptidase_S26"/>
</dbReference>
<evidence type="ECO:0000256" key="4">
    <source>
        <dbReference type="ARBA" id="ARBA00013208"/>
    </source>
</evidence>
<feature type="compositionally biased region" description="Basic and acidic residues" evidence="8">
    <location>
        <begin position="1"/>
        <end position="15"/>
    </location>
</feature>